<name>A0A9I9ELX0_CUCME</name>
<sequence>MPTNTTLNKLISQDAFYILTSIFNLINFIPHICDMLHIHVRVARLPSQYAYHFGNKTEWGARNIITQDGIHSFPPLGEKSSALSLYWRIYTVNEY</sequence>
<dbReference type="AlphaFoldDB" id="A0A9I9ELX0"/>
<reference evidence="1" key="1">
    <citation type="submission" date="2023-03" db="UniProtKB">
        <authorList>
            <consortium name="EnsemblPlants"/>
        </authorList>
    </citation>
    <scope>IDENTIFICATION</scope>
</reference>
<protein>
    <submittedName>
        <fullName evidence="1">Uncharacterized protein</fullName>
    </submittedName>
</protein>
<dbReference type="EnsemblPlants" id="MELO3C035617.2.1">
    <property type="protein sequence ID" value="MELO3C035617.2.1"/>
    <property type="gene ID" value="MELO3C035617.2"/>
</dbReference>
<proteinExistence type="predicted"/>
<accession>A0A9I9ELX0</accession>
<dbReference type="Gramene" id="MELO3C035617.2.1">
    <property type="protein sequence ID" value="MELO3C035617.2.1"/>
    <property type="gene ID" value="MELO3C035617.2"/>
</dbReference>
<evidence type="ECO:0000313" key="1">
    <source>
        <dbReference type="EnsemblPlants" id="MELO3C035617.2.1"/>
    </source>
</evidence>
<organism evidence="1">
    <name type="scientific">Cucumis melo</name>
    <name type="common">Muskmelon</name>
    <dbReference type="NCBI Taxonomy" id="3656"/>
    <lineage>
        <taxon>Eukaryota</taxon>
        <taxon>Viridiplantae</taxon>
        <taxon>Streptophyta</taxon>
        <taxon>Embryophyta</taxon>
        <taxon>Tracheophyta</taxon>
        <taxon>Spermatophyta</taxon>
        <taxon>Magnoliopsida</taxon>
        <taxon>eudicotyledons</taxon>
        <taxon>Gunneridae</taxon>
        <taxon>Pentapetalae</taxon>
        <taxon>rosids</taxon>
        <taxon>fabids</taxon>
        <taxon>Cucurbitales</taxon>
        <taxon>Cucurbitaceae</taxon>
        <taxon>Benincaseae</taxon>
        <taxon>Cucumis</taxon>
    </lineage>
</organism>